<dbReference type="Gene3D" id="3.40.50.720">
    <property type="entry name" value="NAD(P)-binding Rossmann-like Domain"/>
    <property type="match status" value="1"/>
</dbReference>
<dbReference type="InterPro" id="IPR036291">
    <property type="entry name" value="NAD(P)-bd_dom_sf"/>
</dbReference>
<dbReference type="EMBL" id="FTNO01000004">
    <property type="protein sequence ID" value="SIR74853.1"/>
    <property type="molecule type" value="Genomic_DNA"/>
</dbReference>
<dbReference type="InterPro" id="IPR004104">
    <property type="entry name" value="Gfo/Idh/MocA-like_OxRdtase_C"/>
</dbReference>
<accession>A0A1N7DG64</accession>
<dbReference type="SUPFAM" id="SSF51735">
    <property type="entry name" value="NAD(P)-binding Rossmann-fold domains"/>
    <property type="match status" value="1"/>
</dbReference>
<dbReference type="InterPro" id="IPR000683">
    <property type="entry name" value="Gfo/Idh/MocA-like_OxRdtase_N"/>
</dbReference>
<name>A0A1N7DG64_9EURY</name>
<gene>
    <name evidence="4" type="ORF">SAMN05421858_3596</name>
</gene>
<dbReference type="RefSeq" id="WP_076431468.1">
    <property type="nucleotide sequence ID" value="NZ_FTNO01000004.1"/>
</dbReference>
<dbReference type="OrthoDB" id="282474at2157"/>
<proteinExistence type="predicted"/>
<dbReference type="GO" id="GO:0016491">
    <property type="term" value="F:oxidoreductase activity"/>
    <property type="evidence" value="ECO:0007669"/>
    <property type="project" value="UniProtKB-KW"/>
</dbReference>
<evidence type="ECO:0000313" key="5">
    <source>
        <dbReference type="Proteomes" id="UP000186914"/>
    </source>
</evidence>
<dbReference type="Gene3D" id="3.30.360.10">
    <property type="entry name" value="Dihydrodipicolinate Reductase, domain 2"/>
    <property type="match status" value="1"/>
</dbReference>
<keyword evidence="1" id="KW-0560">Oxidoreductase</keyword>
<evidence type="ECO:0000259" key="2">
    <source>
        <dbReference type="Pfam" id="PF01408"/>
    </source>
</evidence>
<reference evidence="5" key="1">
    <citation type="submission" date="2017-01" db="EMBL/GenBank/DDBJ databases">
        <authorList>
            <person name="Varghese N."/>
            <person name="Submissions S."/>
        </authorList>
    </citation>
    <scope>NUCLEOTIDE SEQUENCE [LARGE SCALE GENOMIC DNA]</scope>
    <source>
        <strain evidence="5">CGMCC 1.7737</strain>
    </source>
</reference>
<dbReference type="PANTHER" id="PTHR43818:SF11">
    <property type="entry name" value="BCDNA.GH03377"/>
    <property type="match status" value="1"/>
</dbReference>
<keyword evidence="5" id="KW-1185">Reference proteome</keyword>
<feature type="domain" description="Gfo/Idh/MocA-like oxidoreductase N-terminal" evidence="2">
    <location>
        <begin position="26"/>
        <end position="139"/>
    </location>
</feature>
<feature type="domain" description="Gfo/Idh/MocA-like oxidoreductase C-terminal" evidence="3">
    <location>
        <begin position="168"/>
        <end position="329"/>
    </location>
</feature>
<evidence type="ECO:0000256" key="1">
    <source>
        <dbReference type="ARBA" id="ARBA00023002"/>
    </source>
</evidence>
<dbReference type="Pfam" id="PF02894">
    <property type="entry name" value="GFO_IDH_MocA_C"/>
    <property type="match status" value="1"/>
</dbReference>
<evidence type="ECO:0000313" key="4">
    <source>
        <dbReference type="EMBL" id="SIR74853.1"/>
    </source>
</evidence>
<dbReference type="SUPFAM" id="SSF55347">
    <property type="entry name" value="Glyceraldehyde-3-phosphate dehydrogenase-like, C-terminal domain"/>
    <property type="match status" value="1"/>
</dbReference>
<dbReference type="InterPro" id="IPR050463">
    <property type="entry name" value="Gfo/Idh/MocA_oxidrdct_glycsds"/>
</dbReference>
<dbReference type="PANTHER" id="PTHR43818">
    <property type="entry name" value="BCDNA.GH03377"/>
    <property type="match status" value="1"/>
</dbReference>
<dbReference type="Proteomes" id="UP000186914">
    <property type="component" value="Unassembled WGS sequence"/>
</dbReference>
<protein>
    <submittedName>
        <fullName evidence="4">Predicted dehydrogenase</fullName>
    </submittedName>
</protein>
<evidence type="ECO:0000259" key="3">
    <source>
        <dbReference type="Pfam" id="PF02894"/>
    </source>
</evidence>
<dbReference type="GO" id="GO:0000166">
    <property type="term" value="F:nucleotide binding"/>
    <property type="evidence" value="ECO:0007669"/>
    <property type="project" value="InterPro"/>
</dbReference>
<dbReference type="AlphaFoldDB" id="A0A1N7DG64"/>
<sequence>MTHTRVAFIGTGPDPENPDWGTSAAMAYLHADAYDALDNCSLIACADLVRSHAETFADRFDIHEQHVYEDYMAMLRDVEPDIVSVCTPVPTHADIVVNCAESETLRAIHCEKPMADTFGDCRRMVDVCEDHGIQLTFNHQRRFSAAYTEAKRRIEEGEIGTVERFEIGGKNLFDFGSHLIDVCTGLNSEQKPEWALCQVDYSVENIRYGSHNENQALAMWEYDNGVHALLSTGSGAEMIDCFVRIHGSEGTLELWPSGKHDIRIKRDGDAEPEEIDCEDETRPIFGAIEDVISSLDVDTPPDLHAKSVLIANEIIFACWESVRRRGRVEFPLNIEDNPLHAMVESGDLDPKPAEE</sequence>
<dbReference type="Pfam" id="PF01408">
    <property type="entry name" value="GFO_IDH_MocA"/>
    <property type="match status" value="1"/>
</dbReference>
<organism evidence="4 5">
    <name type="scientific">Haladaptatus litoreus</name>
    <dbReference type="NCBI Taxonomy" id="553468"/>
    <lineage>
        <taxon>Archaea</taxon>
        <taxon>Methanobacteriati</taxon>
        <taxon>Methanobacteriota</taxon>
        <taxon>Stenosarchaea group</taxon>
        <taxon>Halobacteria</taxon>
        <taxon>Halobacteriales</taxon>
        <taxon>Haladaptataceae</taxon>
        <taxon>Haladaptatus</taxon>
    </lineage>
</organism>